<evidence type="ECO:0000313" key="1">
    <source>
        <dbReference type="EMBL" id="CAJ2506459.1"/>
    </source>
</evidence>
<name>A0AAI8VK60_9PEZI</name>
<organism evidence="1 2">
    <name type="scientific">Anthostomella pinea</name>
    <dbReference type="NCBI Taxonomy" id="933095"/>
    <lineage>
        <taxon>Eukaryota</taxon>
        <taxon>Fungi</taxon>
        <taxon>Dikarya</taxon>
        <taxon>Ascomycota</taxon>
        <taxon>Pezizomycotina</taxon>
        <taxon>Sordariomycetes</taxon>
        <taxon>Xylariomycetidae</taxon>
        <taxon>Xylariales</taxon>
        <taxon>Xylariaceae</taxon>
        <taxon>Anthostomella</taxon>
    </lineage>
</organism>
<protein>
    <submittedName>
        <fullName evidence="1">Uu.00g005890.m01.CDS01</fullName>
    </submittedName>
</protein>
<proteinExistence type="predicted"/>
<accession>A0AAI8VK60</accession>
<comment type="caution">
    <text evidence="1">The sequence shown here is derived from an EMBL/GenBank/DDBJ whole genome shotgun (WGS) entry which is preliminary data.</text>
</comment>
<keyword evidence="2" id="KW-1185">Reference proteome</keyword>
<dbReference type="AlphaFoldDB" id="A0AAI8VK60"/>
<dbReference type="Proteomes" id="UP001295740">
    <property type="component" value="Unassembled WGS sequence"/>
</dbReference>
<dbReference type="EMBL" id="CAUWAG010000008">
    <property type="protein sequence ID" value="CAJ2506459.1"/>
    <property type="molecule type" value="Genomic_DNA"/>
</dbReference>
<reference evidence="1" key="1">
    <citation type="submission" date="2023-10" db="EMBL/GenBank/DDBJ databases">
        <authorList>
            <person name="Hackl T."/>
        </authorList>
    </citation>
    <scope>NUCLEOTIDE SEQUENCE</scope>
</reference>
<gene>
    <name evidence="1" type="ORF">KHLLAP_LOCUS6927</name>
</gene>
<evidence type="ECO:0000313" key="2">
    <source>
        <dbReference type="Proteomes" id="UP001295740"/>
    </source>
</evidence>
<sequence length="259" mass="29230">MPSQTAPVPYFDRLPDEILQKILNHAMERDTPFFPEACAQMFKKRPRQLLSDRSGLWAAGWTGDALRNHAAMQLATGLPASQSVHFCDWLIINSTNRRFRRLGKESFFASKTFAMSPNLPGGLVSLLIFKDPLDCELALRYIRSIILVGVTTHTATNWLQLPKIMRTFSRLQETAVLLGYRKGEDVSLIIKAKRIDNPPELNQLLVDIGVDRCLVPGIMLCKDLEWMDYANDLVTNIYPSLRARAGIMARIRDSQIGTG</sequence>